<dbReference type="Pfam" id="PF05532">
    <property type="entry name" value="CsbD"/>
    <property type="match status" value="1"/>
</dbReference>
<comment type="similarity">
    <text evidence="1">Belongs to the UPF0337 (CsbD) family.</text>
</comment>
<protein>
    <submittedName>
        <fullName evidence="3">CsbD family protein</fullName>
    </submittedName>
</protein>
<evidence type="ECO:0000259" key="2">
    <source>
        <dbReference type="Pfam" id="PF05532"/>
    </source>
</evidence>
<gene>
    <name evidence="3" type="ORF">ACFSM5_04700</name>
</gene>
<feature type="domain" description="CsbD-like" evidence="2">
    <location>
        <begin position="4"/>
        <end position="56"/>
    </location>
</feature>
<proteinExistence type="inferred from homology"/>
<dbReference type="SUPFAM" id="SSF69047">
    <property type="entry name" value="Hypothetical protein YjbJ"/>
    <property type="match status" value="1"/>
</dbReference>
<evidence type="ECO:0000313" key="4">
    <source>
        <dbReference type="Proteomes" id="UP001597295"/>
    </source>
</evidence>
<dbReference type="Proteomes" id="UP001597295">
    <property type="component" value="Unassembled WGS sequence"/>
</dbReference>
<accession>A0ABW5DRL7</accession>
<sequence>MNKDHVKAAVDKTKGAVKDAVGGATGNTKLQAEGKLDKAKGNAREAYADAKDAMKRATH</sequence>
<evidence type="ECO:0000256" key="1">
    <source>
        <dbReference type="ARBA" id="ARBA00009129"/>
    </source>
</evidence>
<name>A0ABW5DRL7_9PROT</name>
<reference evidence="4" key="1">
    <citation type="journal article" date="2019" name="Int. J. Syst. Evol. Microbiol.">
        <title>The Global Catalogue of Microorganisms (GCM) 10K type strain sequencing project: providing services to taxonomists for standard genome sequencing and annotation.</title>
        <authorList>
            <consortium name="The Broad Institute Genomics Platform"/>
            <consortium name="The Broad Institute Genome Sequencing Center for Infectious Disease"/>
            <person name="Wu L."/>
            <person name="Ma J."/>
        </authorList>
    </citation>
    <scope>NUCLEOTIDE SEQUENCE [LARGE SCALE GENOMIC DNA]</scope>
    <source>
        <strain evidence="4">CGMCC 1.19062</strain>
    </source>
</reference>
<organism evidence="3 4">
    <name type="scientific">Lacibacterium aquatile</name>
    <dbReference type="NCBI Taxonomy" id="1168082"/>
    <lineage>
        <taxon>Bacteria</taxon>
        <taxon>Pseudomonadati</taxon>
        <taxon>Pseudomonadota</taxon>
        <taxon>Alphaproteobacteria</taxon>
        <taxon>Rhodospirillales</taxon>
        <taxon>Rhodospirillaceae</taxon>
    </lineage>
</organism>
<evidence type="ECO:0000313" key="3">
    <source>
        <dbReference type="EMBL" id="MFD2262176.1"/>
    </source>
</evidence>
<keyword evidence="4" id="KW-1185">Reference proteome</keyword>
<dbReference type="RefSeq" id="WP_379875092.1">
    <property type="nucleotide sequence ID" value="NZ_JBHUIP010000003.1"/>
</dbReference>
<dbReference type="Gene3D" id="1.10.1470.10">
    <property type="entry name" value="YjbJ"/>
    <property type="match status" value="1"/>
</dbReference>
<comment type="caution">
    <text evidence="3">The sequence shown here is derived from an EMBL/GenBank/DDBJ whole genome shotgun (WGS) entry which is preliminary data.</text>
</comment>
<dbReference type="InterPro" id="IPR036629">
    <property type="entry name" value="YjbJ_sf"/>
</dbReference>
<dbReference type="InterPro" id="IPR008462">
    <property type="entry name" value="CsbD"/>
</dbReference>
<dbReference type="EMBL" id="JBHUIP010000003">
    <property type="protein sequence ID" value="MFD2262176.1"/>
    <property type="molecule type" value="Genomic_DNA"/>
</dbReference>